<feature type="transmembrane region" description="Helical" evidence="2">
    <location>
        <begin position="20"/>
        <end position="45"/>
    </location>
</feature>
<evidence type="ECO:0000256" key="2">
    <source>
        <dbReference type="SAM" id="Phobius"/>
    </source>
</evidence>
<keyword evidence="2" id="KW-1133">Transmembrane helix</keyword>
<dbReference type="Proteomes" id="UP000553632">
    <property type="component" value="Unassembled WGS sequence"/>
</dbReference>
<feature type="region of interest" description="Disordered" evidence="1">
    <location>
        <begin position="90"/>
        <end position="131"/>
    </location>
</feature>
<evidence type="ECO:0000313" key="4">
    <source>
        <dbReference type="Proteomes" id="UP000553632"/>
    </source>
</evidence>
<proteinExistence type="predicted"/>
<feature type="compositionally biased region" description="Polar residues" evidence="1">
    <location>
        <begin position="90"/>
        <end position="102"/>
    </location>
</feature>
<keyword evidence="2" id="KW-0472">Membrane</keyword>
<accession>A0A7J6SGG6</accession>
<dbReference type="AlphaFoldDB" id="A0A7J6SGG6"/>
<keyword evidence="2" id="KW-0812">Transmembrane</keyword>
<reference evidence="3 4" key="1">
    <citation type="submission" date="2020-04" db="EMBL/GenBank/DDBJ databases">
        <title>Perkinsus olseni comparative genomics.</title>
        <authorList>
            <person name="Bogema D.R."/>
        </authorList>
    </citation>
    <scope>NUCLEOTIDE SEQUENCE [LARGE SCALE GENOMIC DNA]</scope>
    <source>
        <strain evidence="3 4">ATCC PRA-207</strain>
    </source>
</reference>
<gene>
    <name evidence="3" type="primary">PEX30_1</name>
    <name evidence="3" type="ORF">FOZ63_005287</name>
</gene>
<evidence type="ECO:0000256" key="1">
    <source>
        <dbReference type="SAM" id="MobiDB-lite"/>
    </source>
</evidence>
<sequence>MLESFRNINPREALVMSAILAIPLTIGFLLVPFNLVVLLSIYATLGYNMLSDEMAENLRRFTLHHFEGIMDRFLSRSASARQLVEIVQTVSEDSPKAQQAASAVTAKHERRSPSGETGGGALSELARSRSSGDKVVLFFESSVIGSPLPRRVSS</sequence>
<evidence type="ECO:0000313" key="3">
    <source>
        <dbReference type="EMBL" id="KAF4731897.1"/>
    </source>
</evidence>
<keyword evidence="4" id="KW-1185">Reference proteome</keyword>
<organism evidence="3 4">
    <name type="scientific">Perkinsus olseni</name>
    <name type="common">Perkinsus atlanticus</name>
    <dbReference type="NCBI Taxonomy" id="32597"/>
    <lineage>
        <taxon>Eukaryota</taxon>
        <taxon>Sar</taxon>
        <taxon>Alveolata</taxon>
        <taxon>Perkinsozoa</taxon>
        <taxon>Perkinsea</taxon>
        <taxon>Perkinsida</taxon>
        <taxon>Perkinsidae</taxon>
        <taxon>Perkinsus</taxon>
    </lineage>
</organism>
<name>A0A7J6SGG6_PEROL</name>
<protein>
    <submittedName>
        <fullName evidence="3">Peroxisome- protein</fullName>
    </submittedName>
</protein>
<dbReference type="EMBL" id="JABANO010018407">
    <property type="protein sequence ID" value="KAF4731897.1"/>
    <property type="molecule type" value="Genomic_DNA"/>
</dbReference>
<comment type="caution">
    <text evidence="3">The sequence shown here is derived from an EMBL/GenBank/DDBJ whole genome shotgun (WGS) entry which is preliminary data.</text>
</comment>